<feature type="region of interest" description="Disordered" evidence="1">
    <location>
        <begin position="929"/>
        <end position="951"/>
    </location>
</feature>
<dbReference type="PANTHER" id="PTHR21963">
    <property type="entry name" value="PF6"/>
    <property type="match status" value="1"/>
</dbReference>
<evidence type="ECO:0000256" key="1">
    <source>
        <dbReference type="SAM" id="MobiDB-lite"/>
    </source>
</evidence>
<accession>A0A8I6RW70</accession>
<feature type="region of interest" description="Disordered" evidence="1">
    <location>
        <begin position="197"/>
        <end position="327"/>
    </location>
</feature>
<dbReference type="EnsemblMetazoa" id="XM_014397290.2">
    <property type="protein sequence ID" value="XP_014252776.1"/>
    <property type="gene ID" value="LOC106668481"/>
</dbReference>
<dbReference type="Proteomes" id="UP000494040">
    <property type="component" value="Unassembled WGS sequence"/>
</dbReference>
<feature type="compositionally biased region" description="Basic residues" evidence="1">
    <location>
        <begin position="1"/>
        <end position="27"/>
    </location>
</feature>
<dbReference type="GO" id="GO:0003351">
    <property type="term" value="P:epithelial cilium movement involved in extracellular fluid movement"/>
    <property type="evidence" value="ECO:0007669"/>
    <property type="project" value="TreeGrafter"/>
</dbReference>
<feature type="compositionally biased region" description="Basic residues" evidence="1">
    <location>
        <begin position="230"/>
        <end position="276"/>
    </location>
</feature>
<organism evidence="2 3">
    <name type="scientific">Cimex lectularius</name>
    <name type="common">Bed bug</name>
    <name type="synonym">Acanthia lectularia</name>
    <dbReference type="NCBI Taxonomy" id="79782"/>
    <lineage>
        <taxon>Eukaryota</taxon>
        <taxon>Metazoa</taxon>
        <taxon>Ecdysozoa</taxon>
        <taxon>Arthropoda</taxon>
        <taxon>Hexapoda</taxon>
        <taxon>Insecta</taxon>
        <taxon>Pterygota</taxon>
        <taxon>Neoptera</taxon>
        <taxon>Paraneoptera</taxon>
        <taxon>Hemiptera</taxon>
        <taxon>Heteroptera</taxon>
        <taxon>Panheteroptera</taxon>
        <taxon>Cimicomorpha</taxon>
        <taxon>Cimicidae</taxon>
        <taxon>Cimex</taxon>
    </lineage>
</organism>
<feature type="region of interest" description="Disordered" evidence="1">
    <location>
        <begin position="1983"/>
        <end position="2006"/>
    </location>
</feature>
<evidence type="ECO:0000313" key="2">
    <source>
        <dbReference type="EnsemblMetazoa" id="XP_014252776.1"/>
    </source>
</evidence>
<dbReference type="PANTHER" id="PTHR21963:SF1">
    <property type="entry name" value="SPERM-ASSOCIATED ANTIGEN 17"/>
    <property type="match status" value="1"/>
</dbReference>
<dbReference type="RefSeq" id="XP_014252776.1">
    <property type="nucleotide sequence ID" value="XM_014397290.2"/>
</dbReference>
<dbReference type="GO" id="GO:0005576">
    <property type="term" value="C:extracellular region"/>
    <property type="evidence" value="ECO:0007669"/>
    <property type="project" value="GOC"/>
</dbReference>
<dbReference type="InterPro" id="IPR026173">
    <property type="entry name" value="SPAG17"/>
</dbReference>
<dbReference type="GeneID" id="106668481"/>
<name>A0A8I6RW70_CIMLE</name>
<feature type="compositionally biased region" description="Gly residues" evidence="1">
    <location>
        <begin position="281"/>
        <end position="294"/>
    </location>
</feature>
<dbReference type="OrthoDB" id="6624904at2759"/>
<dbReference type="GO" id="GO:1990716">
    <property type="term" value="C:axonemal central apparatus"/>
    <property type="evidence" value="ECO:0007669"/>
    <property type="project" value="TreeGrafter"/>
</dbReference>
<sequence length="2077" mass="240612">MSRKSMSRKSVSRKSVSRKSVSRKSVSRKSVAGGKKGEKSGGKKRGVTPQQEDTEPWKKEVADLGVSDDIWKCHLSILQEKDTALSGIVDLAGQKAPVGNRWPVRVISMDYIREKVLNHCAKTKEETAYRALCDAIKEAAGRNFDQDIPVELLAYFIKYEILEFREIDIDRKIEKERMERDLTEAYLKLDLAAGRRARDEKPKKGIASQGSVKGGPGRRASAKGGPGRRASAKRGSTKRQSTKRQSTKRQSTKRQSTKRQSTKRQSTRRQSKKGGGRKSVAGGGGRKSVAGGGGGRRKSAAGGRGSQQSIGGHPGLKRTKSHSLLNNWKKKRSNLKFDTRLNTREMPRKDIRYVEDFPVGGPQAYFIITQLRHPSLPKTLRSIDIPVDSVIMYGDPRITRDDENVPPKNIEEYKELLDMLERDYMFKKSDKRQFFDFLKEKYSEQGKLQKFWKDFMEQALSQENRKIFENTIITKYSPDLKTVPLKSETRKEEMKNIFYEEMCMLMYFMGRISELYERYNASVKLFNVEAKKVTTPEDMTVYTGLLNSLPNELCDVPIVLDTLIQQVCINEGVDTMVDTTKYGCSLGTKEKPVWENFLEAQIQDLELKYDLKIEDERKKKKIIEYPRTILAGDVIKWKTLCKGNLGRYVRDRTYLMQKIFLSRAAWGKLDIDHTASSAHTIHMQRLRNALGIRHKKEVAEWLVTLGHLCAMDNPQMWKNDNFVFFQEGPVYTMVQDHELTSMKTLIGSLSCSISCCTCMEKVCDEKVQPKLLSELDYLNNIKDLPDYVMYQTLYQLYSEKDVVKMEFNQLLKSIIFQFYNCFSTFNVHCRIETPVNLKNFYQHILTEKKHWCLKELSDIADMDPPRFFKPRMDLLIANLDSITSPVEVSEQLSLTFKDFVDPHSMREDELRRDEEEKVKRDKQLEKERILAEKEEKKLHGKKGEKKPEETKLPQDPIAAAISQVQKPIIGYVYGLSEEQLSVFHERRKNFVLRGGSRLNLKFDESIFGRPLLMLKLLQNGHDLIFHTPLYQNDILTNFTFHHENGMIMSFSERVPINDEQMPMIRQKSFAVKKNASKTSQTQRLSKMSKTSVSKKKKKGSFNTLLLSLKVTEKEDPDKIKFSRLEKQRLFKMFEEKIQNFKDKVFFKKMKYKSLDRKYEYCDCIMTLLKSRLYHLPRPFSYHKAGCVFRKENLEKSPASKFVSEPFNDPELLDGGNKDQLAELDLQISWPTGLHISVLRQPRIGGIYVKQVYLTERKDLPLISDEKFRYILFNGTVLKFMKSDEIQIYYPWGAIVYVQEASLKDGEVIETDDMTEIVLPREVIFPLYNTLTSDSRKVENYFGYLSKSPVEYMEEIDDLFCNTRSLERSDGTKFLYHEDGTSVVRFPDGTEIRNSCGFKAYEYFVEYTPEEMEAWFFLELEEEELAEEQEVMLTPSEIAEEEELPRKILYSKDGFVIVEIWSYSVFHPYFAGVSSGCMEKNLLDLYLPGDTTVHISDKSLYKILIGKKKDFRFKVGASKLILDSLKNGRLYQRSVLNYFLLRNKIDPNSPKTLFSTRTDDFTDLKINNKGEIQFRILPERDDSYNLSKATVDKRQFILKQDNSGVEILSTTHVKNLMEQVEKIPGSKVDRFRPAKLTHTVMFNPIDTVAEYWLMRYPPVKTRNRYVIPSTYGKSYLYPIRLEKNTVNESNMLLMNLFKTIEFVDKENTFLDVVAKYKELVLLNEDGPSCDCSVQVIADNVVGREDSTLCRYLAQRKYRHSTTTGKAFNRFVRKKLVPQIMRMATKKFNVTRNLKTMRFHLHHLYERSSPVYFESAKGAIFLILEQIVHSAEDIIFDIHRCEKMEELIEKPMEELTDDMILDLSKCIKPLEMGLGEITRQEVFNVLMSARELKEYFSTMHEALDYRRYAITTERDDFGELNCKKLEEIKKVPQRKYRLPTLPRPSEIGGSKIKIPHEWPSLLIVDKNVGNSLFQFFAQFLKRDRSHSRSRSPDGGSTTSPALALAKGPDQMSIPGFGDAKRCEWVNTQLLKKIDKQELEGYVHSFCGKALVKSPALHHLLLKTKKKKIADTKNDTMGLF</sequence>
<proteinExistence type="predicted"/>
<keyword evidence="3" id="KW-1185">Reference proteome</keyword>
<dbReference type="KEGG" id="clec:106668481"/>
<protein>
    <submittedName>
        <fullName evidence="2">Uncharacterized protein</fullName>
    </submittedName>
</protein>
<dbReference type="GO" id="GO:1904158">
    <property type="term" value="P:axonemal central apparatus assembly"/>
    <property type="evidence" value="ECO:0007669"/>
    <property type="project" value="TreeGrafter"/>
</dbReference>
<evidence type="ECO:0000313" key="3">
    <source>
        <dbReference type="Proteomes" id="UP000494040"/>
    </source>
</evidence>
<reference evidence="2" key="1">
    <citation type="submission" date="2022-01" db="UniProtKB">
        <authorList>
            <consortium name="EnsemblMetazoa"/>
        </authorList>
    </citation>
    <scope>IDENTIFICATION</scope>
</reference>
<feature type="region of interest" description="Disordered" evidence="1">
    <location>
        <begin position="1"/>
        <end position="58"/>
    </location>
</feature>